<dbReference type="Proteomes" id="UP000289411">
    <property type="component" value="Unassembled WGS sequence"/>
</dbReference>
<organism evidence="1 2">
    <name type="scientific">Lichenibacterium ramalinae</name>
    <dbReference type="NCBI Taxonomy" id="2316527"/>
    <lineage>
        <taxon>Bacteria</taxon>
        <taxon>Pseudomonadati</taxon>
        <taxon>Pseudomonadota</taxon>
        <taxon>Alphaproteobacteria</taxon>
        <taxon>Hyphomicrobiales</taxon>
        <taxon>Lichenihabitantaceae</taxon>
        <taxon>Lichenibacterium</taxon>
    </lineage>
</organism>
<dbReference type="InterPro" id="IPR052965">
    <property type="entry name" value="Pigment-catalase-like"/>
</dbReference>
<dbReference type="PANTHER" id="PTHR31694">
    <property type="entry name" value="DESICCATION-LIKE PROTEIN"/>
    <property type="match status" value="1"/>
</dbReference>
<proteinExistence type="predicted"/>
<dbReference type="AlphaFoldDB" id="A0A4Q2RKA7"/>
<comment type="caution">
    <text evidence="1">The sequence shown here is derived from an EMBL/GenBank/DDBJ whole genome shotgun (WGS) entry which is preliminary data.</text>
</comment>
<dbReference type="OrthoDB" id="954262at2"/>
<dbReference type="PANTHER" id="PTHR31694:SF26">
    <property type="entry name" value="OS05G0151100 PROTEIN"/>
    <property type="match status" value="1"/>
</dbReference>
<dbReference type="InterPro" id="IPR006311">
    <property type="entry name" value="TAT_signal"/>
</dbReference>
<evidence type="ECO:0000313" key="1">
    <source>
        <dbReference type="EMBL" id="RYB07777.1"/>
    </source>
</evidence>
<protein>
    <submittedName>
        <fullName evidence="1">Ferritin-like domain-containing protein</fullName>
    </submittedName>
</protein>
<dbReference type="Pfam" id="PF13668">
    <property type="entry name" value="Ferritin_2"/>
    <property type="match status" value="1"/>
</dbReference>
<dbReference type="RefSeq" id="WP_129217249.1">
    <property type="nucleotide sequence ID" value="NZ_QYBC01000001.1"/>
</dbReference>
<evidence type="ECO:0000313" key="2">
    <source>
        <dbReference type="Proteomes" id="UP000289411"/>
    </source>
</evidence>
<reference evidence="1 2" key="2">
    <citation type="submission" date="2019-02" db="EMBL/GenBank/DDBJ databases">
        <title>'Lichenibacterium ramalinii' gen. nov. sp. nov., 'Lichenibacterium minor' gen. nov. sp. nov.</title>
        <authorList>
            <person name="Pankratov T."/>
        </authorList>
    </citation>
    <scope>NUCLEOTIDE SEQUENCE [LARGE SCALE GENOMIC DNA]</scope>
    <source>
        <strain evidence="1 2">RmlP001</strain>
    </source>
</reference>
<reference evidence="1 2" key="1">
    <citation type="submission" date="2018-09" db="EMBL/GenBank/DDBJ databases">
        <authorList>
            <person name="Grouzdev D.S."/>
            <person name="Krutkina M.S."/>
        </authorList>
    </citation>
    <scope>NUCLEOTIDE SEQUENCE [LARGE SCALE GENOMIC DNA]</scope>
    <source>
        <strain evidence="1 2">RmlP001</strain>
    </source>
</reference>
<dbReference type="PROSITE" id="PS51318">
    <property type="entry name" value="TAT"/>
    <property type="match status" value="1"/>
</dbReference>
<sequence>MTDTRPTDHMQNDGERPIDLEAGRRAFMKAAGFGGVLAAFAGAMTDDANAQQADIDTAILNFALNLEYLEGEYYNRGVYGIGLPADLTSGIGQQGGGVRGGSKVAFGNPVVLDAMAEVANDEKNHIIFIRSALGRAAVAEPIISLDTAFTAFAAAAGLPGNFNPYADDYSFLLGAYTLTEVGVTAYNGAAPFITSKTTLAAASSIFAAEAYHLGTIRTLLYSQQNAFYANATALISATRARLSGALDDQGIGGDQSTLGGGFPSPVNITDTDANSLAFARTPRQVLNVVYGAAGAQKGGFFPDGVNGQGGVNRLLATTGG</sequence>
<dbReference type="EMBL" id="QYBC01000001">
    <property type="protein sequence ID" value="RYB07777.1"/>
    <property type="molecule type" value="Genomic_DNA"/>
</dbReference>
<name>A0A4Q2RKA7_9HYPH</name>
<gene>
    <name evidence="1" type="ORF">D3272_01215</name>
</gene>
<accession>A0A4Q2RKA7</accession>
<keyword evidence="2" id="KW-1185">Reference proteome</keyword>